<sequence length="363" mass="41980">MQVAIDTLRIELKTPPTDKRPVYITGNFCKWLPDLEKYKMEEDAVGHYSFQFPADLELPYPLEYKYTRGGWDQMELDNYGQPQGNRVIDPNEGIVKDFVTRWETDSTEKASLSPIIEVLSETFEIPQLNKKRRVHMLLPHDYYENPDRHYPVLYMTDAQNLFGEGSPYGNWEIDKSLTKLAGEDKANVIIVAIDHAGEERIQEFSPYDNPRLGKGLGLQFLRFVKDTLKPFVDKEYRTKPDRLNTGMGGSSVGGLLAIYAALMFPDVFGRLMIFSPSLWISQRIYFDAIHFFEPFETRIYIYAGGKEGANMIPNVNKLQETLRGQGFGYSRVKINTSIDPKGKHNEKRWSEEFPLALKWLFFE</sequence>
<dbReference type="Gene3D" id="3.40.50.1820">
    <property type="entry name" value="alpha/beta hydrolase"/>
    <property type="match status" value="1"/>
</dbReference>
<organism evidence="1 2">
    <name type="scientific">Dyadobacter psychrotolerans</name>
    <dbReference type="NCBI Taxonomy" id="2541721"/>
    <lineage>
        <taxon>Bacteria</taxon>
        <taxon>Pseudomonadati</taxon>
        <taxon>Bacteroidota</taxon>
        <taxon>Cytophagia</taxon>
        <taxon>Cytophagales</taxon>
        <taxon>Spirosomataceae</taxon>
        <taxon>Dyadobacter</taxon>
    </lineage>
</organism>
<dbReference type="SUPFAM" id="SSF53474">
    <property type="entry name" value="alpha/beta-Hydrolases"/>
    <property type="match status" value="1"/>
</dbReference>
<dbReference type="OrthoDB" id="9784036at2"/>
<comment type="caution">
    <text evidence="1">The sequence shown here is derived from an EMBL/GenBank/DDBJ whole genome shotgun (WGS) entry which is preliminary data.</text>
</comment>
<name>A0A4R5DVU3_9BACT</name>
<dbReference type="Pfam" id="PF00756">
    <property type="entry name" value="Esterase"/>
    <property type="match status" value="1"/>
</dbReference>
<dbReference type="InterPro" id="IPR050583">
    <property type="entry name" value="Mycobacterial_A85_antigen"/>
</dbReference>
<dbReference type="RefSeq" id="WP_131956639.1">
    <property type="nucleotide sequence ID" value="NZ_SMFL01000001.1"/>
</dbReference>
<dbReference type="Proteomes" id="UP000294850">
    <property type="component" value="Unassembled WGS sequence"/>
</dbReference>
<dbReference type="PANTHER" id="PTHR48098">
    <property type="entry name" value="ENTEROCHELIN ESTERASE-RELATED"/>
    <property type="match status" value="1"/>
</dbReference>
<dbReference type="PANTHER" id="PTHR48098:SF6">
    <property type="entry name" value="FERRI-BACILLIBACTIN ESTERASE BESA"/>
    <property type="match status" value="1"/>
</dbReference>
<dbReference type="GO" id="GO:0016787">
    <property type="term" value="F:hydrolase activity"/>
    <property type="evidence" value="ECO:0007669"/>
    <property type="project" value="UniProtKB-KW"/>
</dbReference>
<evidence type="ECO:0000313" key="2">
    <source>
        <dbReference type="Proteomes" id="UP000294850"/>
    </source>
</evidence>
<gene>
    <name evidence="1" type="ORF">E0F88_03360</name>
</gene>
<evidence type="ECO:0000313" key="1">
    <source>
        <dbReference type="EMBL" id="TDE18589.1"/>
    </source>
</evidence>
<protein>
    <submittedName>
        <fullName evidence="1">Alpha/beta hydrolase</fullName>
    </submittedName>
</protein>
<accession>A0A4R5DVU3</accession>
<dbReference type="AlphaFoldDB" id="A0A4R5DVU3"/>
<keyword evidence="1" id="KW-0378">Hydrolase</keyword>
<dbReference type="InterPro" id="IPR029058">
    <property type="entry name" value="AB_hydrolase_fold"/>
</dbReference>
<dbReference type="InterPro" id="IPR000801">
    <property type="entry name" value="Esterase-like"/>
</dbReference>
<reference evidence="1 2" key="1">
    <citation type="submission" date="2019-03" db="EMBL/GenBank/DDBJ databases">
        <title>Dyadobacter AR-3-6 sp. nov., isolated from arctic soil.</title>
        <authorList>
            <person name="Chaudhary D.K."/>
        </authorList>
    </citation>
    <scope>NUCLEOTIDE SEQUENCE [LARGE SCALE GENOMIC DNA]</scope>
    <source>
        <strain evidence="1 2">AR-3-6</strain>
    </source>
</reference>
<proteinExistence type="predicted"/>
<dbReference type="EMBL" id="SMFL01000001">
    <property type="protein sequence ID" value="TDE18589.1"/>
    <property type="molecule type" value="Genomic_DNA"/>
</dbReference>
<keyword evidence="2" id="KW-1185">Reference proteome</keyword>